<dbReference type="OrthoDB" id="429143at2759"/>
<organism evidence="2 3">
    <name type="scientific">Delitschia confertaspora ATCC 74209</name>
    <dbReference type="NCBI Taxonomy" id="1513339"/>
    <lineage>
        <taxon>Eukaryota</taxon>
        <taxon>Fungi</taxon>
        <taxon>Dikarya</taxon>
        <taxon>Ascomycota</taxon>
        <taxon>Pezizomycotina</taxon>
        <taxon>Dothideomycetes</taxon>
        <taxon>Pleosporomycetidae</taxon>
        <taxon>Pleosporales</taxon>
        <taxon>Delitschiaceae</taxon>
        <taxon>Delitschia</taxon>
    </lineage>
</organism>
<dbReference type="PANTHER" id="PTHR13847:SF284">
    <property type="entry name" value="FAD DEPENDENT OXIDOREDUCTASE DOMAIN-CONTAINING PROTEIN"/>
    <property type="match status" value="1"/>
</dbReference>
<dbReference type="Gene3D" id="3.30.9.10">
    <property type="entry name" value="D-Amino Acid Oxidase, subunit A, domain 2"/>
    <property type="match status" value="1"/>
</dbReference>
<proteinExistence type="predicted"/>
<accession>A0A9P4JGM8</accession>
<gene>
    <name evidence="2" type="ORF">GQ43DRAFT_450527</name>
</gene>
<dbReference type="GO" id="GO:0005737">
    <property type="term" value="C:cytoplasm"/>
    <property type="evidence" value="ECO:0007669"/>
    <property type="project" value="TreeGrafter"/>
</dbReference>
<name>A0A9P4JGM8_9PLEO</name>
<dbReference type="SUPFAM" id="SSF51905">
    <property type="entry name" value="FAD/NAD(P)-binding domain"/>
    <property type="match status" value="1"/>
</dbReference>
<evidence type="ECO:0000259" key="1">
    <source>
        <dbReference type="Pfam" id="PF01266"/>
    </source>
</evidence>
<reference evidence="2" key="1">
    <citation type="journal article" date="2020" name="Stud. Mycol.">
        <title>101 Dothideomycetes genomes: a test case for predicting lifestyles and emergence of pathogens.</title>
        <authorList>
            <person name="Haridas S."/>
            <person name="Albert R."/>
            <person name="Binder M."/>
            <person name="Bloem J."/>
            <person name="Labutti K."/>
            <person name="Salamov A."/>
            <person name="Andreopoulos B."/>
            <person name="Baker S."/>
            <person name="Barry K."/>
            <person name="Bills G."/>
            <person name="Bluhm B."/>
            <person name="Cannon C."/>
            <person name="Castanera R."/>
            <person name="Culley D."/>
            <person name="Daum C."/>
            <person name="Ezra D."/>
            <person name="Gonzalez J."/>
            <person name="Henrissat B."/>
            <person name="Kuo A."/>
            <person name="Liang C."/>
            <person name="Lipzen A."/>
            <person name="Lutzoni F."/>
            <person name="Magnuson J."/>
            <person name="Mondo S."/>
            <person name="Nolan M."/>
            <person name="Ohm R."/>
            <person name="Pangilinan J."/>
            <person name="Park H.-J."/>
            <person name="Ramirez L."/>
            <person name="Alfaro M."/>
            <person name="Sun H."/>
            <person name="Tritt A."/>
            <person name="Yoshinaga Y."/>
            <person name="Zwiers L.-H."/>
            <person name="Turgeon B."/>
            <person name="Goodwin S."/>
            <person name="Spatafora J."/>
            <person name="Crous P."/>
            <person name="Grigoriev I."/>
        </authorList>
    </citation>
    <scope>NUCLEOTIDE SEQUENCE</scope>
    <source>
        <strain evidence="2">ATCC 74209</strain>
    </source>
</reference>
<dbReference type="Proteomes" id="UP000799536">
    <property type="component" value="Unassembled WGS sequence"/>
</dbReference>
<dbReference type="Pfam" id="PF01266">
    <property type="entry name" value="DAO"/>
    <property type="match status" value="1"/>
</dbReference>
<dbReference type="InterPro" id="IPR036188">
    <property type="entry name" value="FAD/NAD-bd_sf"/>
</dbReference>
<dbReference type="InterPro" id="IPR006076">
    <property type="entry name" value="FAD-dep_OxRdtase"/>
</dbReference>
<comment type="caution">
    <text evidence="2">The sequence shown here is derived from an EMBL/GenBank/DDBJ whole genome shotgun (WGS) entry which is preliminary data.</text>
</comment>
<evidence type="ECO:0000313" key="2">
    <source>
        <dbReference type="EMBL" id="KAF2199067.1"/>
    </source>
</evidence>
<dbReference type="PANTHER" id="PTHR13847">
    <property type="entry name" value="SARCOSINE DEHYDROGENASE-RELATED"/>
    <property type="match status" value="1"/>
</dbReference>
<dbReference type="AlphaFoldDB" id="A0A9P4JGM8"/>
<protein>
    <submittedName>
        <fullName evidence="2">FAD dependent oxidoreductase-like protein</fullName>
    </submittedName>
</protein>
<keyword evidence="3" id="KW-1185">Reference proteome</keyword>
<evidence type="ECO:0000313" key="3">
    <source>
        <dbReference type="Proteomes" id="UP000799536"/>
    </source>
</evidence>
<sequence length="482" mass="53171">MEEQARLPVTLPVPNPTPSYWHIPKSPLSNHLHADLLPPTADFVIIGSGITGTLLAYNLLNALPDSNIVMLEAREVCSGATGRNGGHTKAASYREYLAHKEVLGKEEALRIARLEYQNILETHRLAEKENVNEGSYLCRTVDVVYDEKTFREGKKAIEALRADATAEEKKEDGMAWYRVYSAEEAQEKFFVSGKNQNPEVEGDEKLVGAFEYLAGRAVPYRIVTGILQSCIKRGLKLFTNTMVTKVTSVSRESTPLNAVWAPTGAIMTPNLIFATNGYTAHLLPEMQSLIVPLRGQMTMQLPGSSSTLPTPLPTTYSFIYKSGYEYMIARPSEQGSDKQQHVLIGGGLCRLPEGGANEYGTCDDGVLNDDISKYLGGTCSGYFGKESWGEGMVKNEWTGIMGATADGRPFVGRMPEREGVWICAGFNGHGMVLCLKSAEALVHMIRGTHPDAIEWFPKSFLMAKDRLRDKFQGRTDLKVMNT</sequence>
<dbReference type="Gene3D" id="3.50.50.60">
    <property type="entry name" value="FAD/NAD(P)-binding domain"/>
    <property type="match status" value="1"/>
</dbReference>
<feature type="domain" description="FAD dependent oxidoreductase" evidence="1">
    <location>
        <begin position="42"/>
        <end position="443"/>
    </location>
</feature>
<dbReference type="EMBL" id="ML994098">
    <property type="protein sequence ID" value="KAF2199067.1"/>
    <property type="molecule type" value="Genomic_DNA"/>
</dbReference>